<evidence type="ECO:0000313" key="6">
    <source>
        <dbReference type="EMBL" id="KZT52146.1"/>
    </source>
</evidence>
<dbReference type="OrthoDB" id="19329at2759"/>
<sequence>MESVRPSTPPLHTNEDTNTVLPYYRFPGECPSPLRYAFYDTTQLDSRLSQTAKAVEPIKEKAWAVSFQPCLGEGEDNQDRWVVELWDDRWMFAAIFDGHAGMDTAEHVSHALPSLIKQSLYTLLQEGTDDKPGDIRRMLSQQIQSYDAGLAAAVKAIFPVEQLSSMSEEEIDRLVNDHLYGGTGEIHDKVLRCMRGTTAVIVLVDTKNGEMWTAGLGDSEAVLASITSGHPTAMSMNGYHNGTDPREVDLIRTAHPGEDATSVFNSRVLGAIAVTRALGDHEFKLPAIYTEKVFLRAREPGFAAPARVEQVMLHNLTPPYLSSEPDVRYHRIREKDKYLLLCSDGLRDLWEYEMRRGAERYWARMLCEPSGQTNLALRVLRSAIGGPDEEKCSMLMGLQLEEKWMDDTTIVVVALH</sequence>
<dbReference type="InterPro" id="IPR000222">
    <property type="entry name" value="PP2C_BS"/>
</dbReference>
<name>A0A165D5Z8_9BASI</name>
<dbReference type="Proteomes" id="UP000076842">
    <property type="component" value="Unassembled WGS sequence"/>
</dbReference>
<dbReference type="SMART" id="SM00332">
    <property type="entry name" value="PP2Cc"/>
    <property type="match status" value="1"/>
</dbReference>
<keyword evidence="2 4" id="KW-0378">Hydrolase</keyword>
<dbReference type="PANTHER" id="PTHR13832:SF792">
    <property type="entry name" value="GM14286P"/>
    <property type="match status" value="1"/>
</dbReference>
<dbReference type="GO" id="GO:0004722">
    <property type="term" value="F:protein serine/threonine phosphatase activity"/>
    <property type="evidence" value="ECO:0007669"/>
    <property type="project" value="InterPro"/>
</dbReference>
<dbReference type="InterPro" id="IPR015655">
    <property type="entry name" value="PP2C"/>
</dbReference>
<organism evidence="6 7">
    <name type="scientific">Calocera cornea HHB12733</name>
    <dbReference type="NCBI Taxonomy" id="1353952"/>
    <lineage>
        <taxon>Eukaryota</taxon>
        <taxon>Fungi</taxon>
        <taxon>Dikarya</taxon>
        <taxon>Basidiomycota</taxon>
        <taxon>Agaricomycotina</taxon>
        <taxon>Dacrymycetes</taxon>
        <taxon>Dacrymycetales</taxon>
        <taxon>Dacrymycetaceae</taxon>
        <taxon>Calocera</taxon>
    </lineage>
</organism>
<evidence type="ECO:0000313" key="7">
    <source>
        <dbReference type="Proteomes" id="UP000076842"/>
    </source>
</evidence>
<dbReference type="PROSITE" id="PS01032">
    <property type="entry name" value="PPM_1"/>
    <property type="match status" value="1"/>
</dbReference>
<dbReference type="InterPro" id="IPR036457">
    <property type="entry name" value="PPM-type-like_dom_sf"/>
</dbReference>
<evidence type="ECO:0000256" key="1">
    <source>
        <dbReference type="ARBA" id="ARBA00022723"/>
    </source>
</evidence>
<dbReference type="CDD" id="cd00143">
    <property type="entry name" value="PP2Cc"/>
    <property type="match status" value="1"/>
</dbReference>
<evidence type="ECO:0000256" key="2">
    <source>
        <dbReference type="ARBA" id="ARBA00022801"/>
    </source>
</evidence>
<dbReference type="PROSITE" id="PS51746">
    <property type="entry name" value="PPM_2"/>
    <property type="match status" value="1"/>
</dbReference>
<dbReference type="GO" id="GO:0046872">
    <property type="term" value="F:metal ion binding"/>
    <property type="evidence" value="ECO:0007669"/>
    <property type="project" value="UniProtKB-KW"/>
</dbReference>
<feature type="domain" description="PPM-type phosphatase" evidence="5">
    <location>
        <begin position="62"/>
        <end position="415"/>
    </location>
</feature>
<evidence type="ECO:0000256" key="3">
    <source>
        <dbReference type="ARBA" id="ARBA00022912"/>
    </source>
</evidence>
<comment type="similarity">
    <text evidence="4">Belongs to the PP2C family.</text>
</comment>
<gene>
    <name evidence="6" type="ORF">CALCODRAFT_476244</name>
</gene>
<keyword evidence="3 4" id="KW-0904">Protein phosphatase</keyword>
<dbReference type="PANTHER" id="PTHR13832">
    <property type="entry name" value="PROTEIN PHOSPHATASE 2C"/>
    <property type="match status" value="1"/>
</dbReference>
<dbReference type="InParanoid" id="A0A165D5Z8"/>
<dbReference type="EMBL" id="KV424076">
    <property type="protein sequence ID" value="KZT52146.1"/>
    <property type="molecule type" value="Genomic_DNA"/>
</dbReference>
<keyword evidence="1" id="KW-0479">Metal-binding</keyword>
<proteinExistence type="inferred from homology"/>
<protein>
    <submittedName>
        <fullName evidence="6">Protein serine/threonine phosphatase 2C</fullName>
    </submittedName>
</protein>
<dbReference type="SUPFAM" id="SSF81606">
    <property type="entry name" value="PP2C-like"/>
    <property type="match status" value="1"/>
</dbReference>
<accession>A0A165D5Z8</accession>
<dbReference type="AlphaFoldDB" id="A0A165D5Z8"/>
<evidence type="ECO:0000259" key="5">
    <source>
        <dbReference type="PROSITE" id="PS51746"/>
    </source>
</evidence>
<keyword evidence="7" id="KW-1185">Reference proteome</keyword>
<reference evidence="6 7" key="1">
    <citation type="journal article" date="2016" name="Mol. Biol. Evol.">
        <title>Comparative Genomics of Early-Diverging Mushroom-Forming Fungi Provides Insights into the Origins of Lignocellulose Decay Capabilities.</title>
        <authorList>
            <person name="Nagy L.G."/>
            <person name="Riley R."/>
            <person name="Tritt A."/>
            <person name="Adam C."/>
            <person name="Daum C."/>
            <person name="Floudas D."/>
            <person name="Sun H."/>
            <person name="Yadav J.S."/>
            <person name="Pangilinan J."/>
            <person name="Larsson K.H."/>
            <person name="Matsuura K."/>
            <person name="Barry K."/>
            <person name="Labutti K."/>
            <person name="Kuo R."/>
            <person name="Ohm R.A."/>
            <person name="Bhattacharya S.S."/>
            <person name="Shirouzu T."/>
            <person name="Yoshinaga Y."/>
            <person name="Martin F.M."/>
            <person name="Grigoriev I.V."/>
            <person name="Hibbett D.S."/>
        </authorList>
    </citation>
    <scope>NUCLEOTIDE SEQUENCE [LARGE SCALE GENOMIC DNA]</scope>
    <source>
        <strain evidence="6 7">HHB12733</strain>
    </source>
</reference>
<evidence type="ECO:0000256" key="4">
    <source>
        <dbReference type="RuleBase" id="RU003465"/>
    </source>
</evidence>
<dbReference type="InterPro" id="IPR001932">
    <property type="entry name" value="PPM-type_phosphatase-like_dom"/>
</dbReference>
<dbReference type="STRING" id="1353952.A0A165D5Z8"/>
<dbReference type="Gene3D" id="3.60.40.10">
    <property type="entry name" value="PPM-type phosphatase domain"/>
    <property type="match status" value="1"/>
</dbReference>
<dbReference type="Pfam" id="PF00481">
    <property type="entry name" value="PP2C"/>
    <property type="match status" value="1"/>
</dbReference>